<dbReference type="KEGG" id="rgu:A4W93_23740"/>
<evidence type="ECO:0000313" key="2">
    <source>
        <dbReference type="Proteomes" id="UP000193427"/>
    </source>
</evidence>
<dbReference type="RefSeq" id="WP_085752986.1">
    <property type="nucleotide sequence ID" value="NZ_BSPR01000018.1"/>
</dbReference>
<dbReference type="InterPro" id="IPR021313">
    <property type="entry name" value="DUF2909"/>
</dbReference>
<proteinExistence type="predicted"/>
<evidence type="ECO:0000313" key="1">
    <source>
        <dbReference type="EMBL" id="ARN22682.1"/>
    </source>
</evidence>
<protein>
    <submittedName>
        <fullName evidence="1">Uncharacterized protein</fullName>
    </submittedName>
</protein>
<accession>A0A1W6LEJ4</accession>
<dbReference type="EMBL" id="CP015118">
    <property type="protein sequence ID" value="ARN22682.1"/>
    <property type="molecule type" value="Genomic_DNA"/>
</dbReference>
<keyword evidence="2" id="KW-1185">Reference proteome</keyword>
<dbReference type="AlphaFoldDB" id="A0A1W6LEJ4"/>
<sequence>MKYLVGLAFVFILGALATAGLFMLRGGRKGDDPQSKKMARALAVRVGLSVGLFALIWVLYLAGWIQPTGIPVKPT</sequence>
<reference evidence="1 2" key="1">
    <citation type="submission" date="2016-04" db="EMBL/GenBank/DDBJ databases">
        <title>Complete genome sequence of natural rubber-degrading, novel Gram-negative bacterium, Rhizobacter gummiphilus strain NS21.</title>
        <authorList>
            <person name="Tabata M."/>
            <person name="Kasai D."/>
            <person name="Fukuda M."/>
        </authorList>
    </citation>
    <scope>NUCLEOTIDE SEQUENCE [LARGE SCALE GENOMIC DNA]</scope>
    <source>
        <strain evidence="1 2">NS21</strain>
    </source>
</reference>
<gene>
    <name evidence="1" type="ORF">A4W93_23740</name>
</gene>
<dbReference type="STRING" id="946333.A4W93_23740"/>
<organism evidence="1 2">
    <name type="scientific">Piscinibacter gummiphilus</name>
    <dbReference type="NCBI Taxonomy" id="946333"/>
    <lineage>
        <taxon>Bacteria</taxon>
        <taxon>Pseudomonadati</taxon>
        <taxon>Pseudomonadota</taxon>
        <taxon>Betaproteobacteria</taxon>
        <taxon>Burkholderiales</taxon>
        <taxon>Sphaerotilaceae</taxon>
        <taxon>Piscinibacter</taxon>
    </lineage>
</organism>
<dbReference type="Pfam" id="PF11137">
    <property type="entry name" value="DUF2909"/>
    <property type="match status" value="1"/>
</dbReference>
<name>A0A1W6LEJ4_9BURK</name>
<dbReference type="Proteomes" id="UP000193427">
    <property type="component" value="Chromosome"/>
</dbReference>
<dbReference type="OrthoDB" id="8687573at2"/>